<evidence type="ECO:0000256" key="1">
    <source>
        <dbReference type="SAM" id="Coils"/>
    </source>
</evidence>
<dbReference type="SUPFAM" id="SSF52540">
    <property type="entry name" value="P-loop containing nucleoside triphosphate hydrolases"/>
    <property type="match status" value="2"/>
</dbReference>
<keyword evidence="1" id="KW-0175">Coiled coil</keyword>
<evidence type="ECO:0000313" key="3">
    <source>
        <dbReference type="EMBL" id="MBE9191304.1"/>
    </source>
</evidence>
<dbReference type="Proteomes" id="UP000651156">
    <property type="component" value="Unassembled WGS sequence"/>
</dbReference>
<reference evidence="3 4" key="1">
    <citation type="submission" date="2020-10" db="EMBL/GenBank/DDBJ databases">
        <authorList>
            <person name="Castelo-Branco R."/>
            <person name="Eusebio N."/>
            <person name="Adriana R."/>
            <person name="Vieira A."/>
            <person name="Brugerolle De Fraissinette N."/>
            <person name="Rezende De Castro R."/>
            <person name="Schneider M.P."/>
            <person name="Vasconcelos V."/>
            <person name="Leao P.N."/>
        </authorList>
    </citation>
    <scope>NUCLEOTIDE SEQUENCE [LARGE SCALE GENOMIC DNA]</scope>
    <source>
        <strain evidence="3 4">LEGE 06123</strain>
    </source>
</reference>
<dbReference type="InterPro" id="IPR001650">
    <property type="entry name" value="Helicase_C-like"/>
</dbReference>
<evidence type="ECO:0000313" key="4">
    <source>
        <dbReference type="Proteomes" id="UP000651156"/>
    </source>
</evidence>
<sequence length="1134" mass="130850">MASNFDFLHTHYPQFEHDAAHAESLVYTAPRASCFYTRFTLEQAVHWLYANDPYLQLPYDSNLAALIHEQTFQDNLKPGLFPKIRAIHKMGNVAVHDSTSITEKDALHLVQELFHFLYWLYRSYAPDGKNIPSLKFDRHLIPHSNASANLDLSLPQLQELETQLSQADEMRRIAEERQRQTEQQLETLKLEIAALKQQNQAVPDTHDYNEADTRRYLIDVLLKEAGWNIERTGWTEYEVQGMPNETGKGKVDYVLWGSDGKPLALIEAKRTTKNPTQGKHQAKLYADCLEQRFSQRPVIFYTNGYDQWIWDDLNYPPREIQGFLKKDELERLIFRRTHRKRLHLVQVNPSIVERSYQTEAIRRITETFDEKKGRKALLVMATGTGKTRTAIALVDLLMRANWVKRVLFLADRNALLTQAFRAFKTHLPNVTPINLTQDKAVESANVVLSTYPTMLNAINRNNGRTDETGRFFSPGHFDLVVVDEAHRSIYKKYRALFEYFDALLVGLTATPRAEVHRDTYRIFDLEPGVPSFAYELDDAVKDGYLVPSRGVDVPFKFLRTGVRYADLSPQEQEEYEEKFRDEDTGAIPDQVNAAALNQWLFNISTVDQALELLMQRGLKVDGGDRLGKTIIFARNHNHAQFIVQRFDINYPHYKGKFAQVIDSHNTYAQNLLDEFSQANKEPTIAVSVDMLDTGVDVPEVVNLVFFKPVYSQVKFNQMIGRGTRLCPDLFGIDDNKQEFLVFDLCGNFDFFNQQIPEASQKLNETLTTRLVKTRLELTQLINERATHNSEQAELRNTLLDDLHQHVATMERSNFLVRRHLQTVEEFSNRERWNQLSEDDVEAIAESLALLPNGLPTENRLAKEFDLLCLKLQLSILKRTNDFVNLRDKVRDLLSQLEKKDIPMVRDQLSLIQEVQAEDWWMDVTPWMIDYVRIHLRDLIKFIDRQAQCIVYTDFADELGQVQEVDVPAHNTGFSSYQYRKKVEAYIRNHEDHIAIAKLKRNAPLTQTDLESLEKMLFGAEEIGSREQFEQVFGKDLHLKLFIRKLVGLDRNAAKIAFAQYLEGGNFSANQIRFVETIIDHLTQNGVMDPGLLYEPPFTDLHHKGLDGVFEDDDANQIVLLVNSFNETVGIFGAA</sequence>
<dbReference type="InterPro" id="IPR014001">
    <property type="entry name" value="Helicase_ATP-bd"/>
</dbReference>
<protein>
    <submittedName>
        <fullName evidence="3">DEAD/DEAH box helicase family protein</fullName>
    </submittedName>
</protein>
<evidence type="ECO:0000259" key="2">
    <source>
        <dbReference type="PROSITE" id="PS51192"/>
    </source>
</evidence>
<keyword evidence="3" id="KW-0378">Hydrolase</keyword>
<dbReference type="Gene3D" id="3.90.1570.30">
    <property type="match status" value="1"/>
</dbReference>
<dbReference type="CDD" id="cd18032">
    <property type="entry name" value="DEXHc_RE_I_III_res"/>
    <property type="match status" value="1"/>
</dbReference>
<dbReference type="Pfam" id="PF04313">
    <property type="entry name" value="HSDR_N"/>
    <property type="match status" value="1"/>
</dbReference>
<dbReference type="PANTHER" id="PTHR47396:SF1">
    <property type="entry name" value="ATP-DEPENDENT HELICASE IRC3-RELATED"/>
    <property type="match status" value="1"/>
</dbReference>
<keyword evidence="3" id="KW-0547">Nucleotide-binding</keyword>
<comment type="caution">
    <text evidence="3">The sequence shown here is derived from an EMBL/GenBank/DDBJ whole genome shotgun (WGS) entry which is preliminary data.</text>
</comment>
<dbReference type="Pfam" id="PF08463">
    <property type="entry name" value="EcoEI_R_C"/>
    <property type="match status" value="1"/>
</dbReference>
<feature type="coiled-coil region" evidence="1">
    <location>
        <begin position="157"/>
        <end position="198"/>
    </location>
</feature>
<dbReference type="EMBL" id="JADEWN010000030">
    <property type="protein sequence ID" value="MBE9191304.1"/>
    <property type="molecule type" value="Genomic_DNA"/>
</dbReference>
<dbReference type="InterPro" id="IPR006935">
    <property type="entry name" value="Helicase/UvrB_N"/>
</dbReference>
<dbReference type="Pfam" id="PF13643">
    <property type="entry name" value="DUF4145"/>
    <property type="match status" value="1"/>
</dbReference>
<dbReference type="Pfam" id="PF04851">
    <property type="entry name" value="ResIII"/>
    <property type="match status" value="1"/>
</dbReference>
<dbReference type="PANTHER" id="PTHR47396">
    <property type="entry name" value="TYPE I RESTRICTION ENZYME ECOKI R PROTEIN"/>
    <property type="match status" value="1"/>
</dbReference>
<dbReference type="GO" id="GO:0004386">
    <property type="term" value="F:helicase activity"/>
    <property type="evidence" value="ECO:0007669"/>
    <property type="project" value="UniProtKB-KW"/>
</dbReference>
<feature type="coiled-coil region" evidence="1">
    <location>
        <begin position="763"/>
        <end position="797"/>
    </location>
</feature>
<name>A0ABR9USR4_9CHRO</name>
<dbReference type="Pfam" id="PF00271">
    <property type="entry name" value="Helicase_C"/>
    <property type="match status" value="1"/>
</dbReference>
<dbReference type="SMART" id="SM00487">
    <property type="entry name" value="DEXDc"/>
    <property type="match status" value="1"/>
</dbReference>
<dbReference type="Gene3D" id="3.40.50.300">
    <property type="entry name" value="P-loop containing nucleotide triphosphate hydrolases"/>
    <property type="match status" value="2"/>
</dbReference>
<keyword evidence="3" id="KW-0347">Helicase</keyword>
<dbReference type="InterPro" id="IPR007409">
    <property type="entry name" value="Restrct_endonuc_type1_HsdR_N"/>
</dbReference>
<organism evidence="3 4">
    <name type="scientific">Gloeocapsopsis crepidinum LEGE 06123</name>
    <dbReference type="NCBI Taxonomy" id="588587"/>
    <lineage>
        <taxon>Bacteria</taxon>
        <taxon>Bacillati</taxon>
        <taxon>Cyanobacteriota</taxon>
        <taxon>Cyanophyceae</taxon>
        <taxon>Oscillatoriophycideae</taxon>
        <taxon>Chroococcales</taxon>
        <taxon>Chroococcaceae</taxon>
        <taxon>Gloeocapsopsis</taxon>
    </lineage>
</organism>
<feature type="domain" description="Helicase ATP-binding" evidence="2">
    <location>
        <begin position="367"/>
        <end position="529"/>
    </location>
</feature>
<dbReference type="InterPro" id="IPR013670">
    <property type="entry name" value="EcoEI_R_C_dom"/>
</dbReference>
<dbReference type="RefSeq" id="WP_193932449.1">
    <property type="nucleotide sequence ID" value="NZ_CAWPMZ010000059.1"/>
</dbReference>
<dbReference type="InterPro" id="IPR027417">
    <property type="entry name" value="P-loop_NTPase"/>
</dbReference>
<dbReference type="PROSITE" id="PS51192">
    <property type="entry name" value="HELICASE_ATP_BIND_1"/>
    <property type="match status" value="1"/>
</dbReference>
<dbReference type="InterPro" id="IPR050742">
    <property type="entry name" value="Helicase_Restrict-Modif_Enz"/>
</dbReference>
<gene>
    <name evidence="3" type="ORF">IQ230_13260</name>
</gene>
<dbReference type="CDD" id="cd18799">
    <property type="entry name" value="SF2_C_EcoAI-like"/>
    <property type="match status" value="1"/>
</dbReference>
<proteinExistence type="predicted"/>
<accession>A0ABR9USR4</accession>
<keyword evidence="3" id="KW-0067">ATP-binding</keyword>
<keyword evidence="4" id="KW-1185">Reference proteome</keyword>
<dbReference type="InterPro" id="IPR025285">
    <property type="entry name" value="DUF4145"/>
</dbReference>